<accession>A0A8S5NG85</accession>
<evidence type="ECO:0000313" key="1">
    <source>
        <dbReference type="EMBL" id="DAD93216.1"/>
    </source>
</evidence>
<organism evidence="1">
    <name type="scientific">Podoviridae sp. ctUSJ1</name>
    <dbReference type="NCBI Taxonomy" id="2826558"/>
    <lineage>
        <taxon>Viruses</taxon>
        <taxon>Duplodnaviria</taxon>
        <taxon>Heunggongvirae</taxon>
        <taxon>Uroviricota</taxon>
        <taxon>Caudoviricetes</taxon>
    </lineage>
</organism>
<protein>
    <submittedName>
        <fullName evidence="1">SsDNA annealing protein-like protein</fullName>
    </submittedName>
</protein>
<sequence length="266" mass="30074">MEFRTLKANEIDCRIQSLTEKNGNVGAVVLLYKDARVDMRLLDEVVGALNWKREHTIIGDRLYCTVSIFNEQTGEWVGKSDVGTESNTEKEKGQASDSFKRACFNWGIGRELYSAPFTYINLQSGEWYKGKDGKPKSYAKFTVKEIEYDENRNISKLIIVDNKGSVRFTMGGNAAPAAASKPKETHVKGYDEFVALQKSKKVPPAEITKYIAAEFKKPRLAMLDAFEMVAALEWLKNYGVQEENKGFTLYDNDEQALLHEDAGDRI</sequence>
<dbReference type="EMBL" id="BK015155">
    <property type="protein sequence ID" value="DAD93216.1"/>
    <property type="molecule type" value="Genomic_DNA"/>
</dbReference>
<reference evidence="1" key="1">
    <citation type="journal article" date="2021" name="Proc. Natl. Acad. Sci. U.S.A.">
        <title>A Catalog of Tens of Thousands of Viruses from Human Metagenomes Reveals Hidden Associations with Chronic Diseases.</title>
        <authorList>
            <person name="Tisza M.J."/>
            <person name="Buck C.B."/>
        </authorList>
    </citation>
    <scope>NUCLEOTIDE SEQUENCE</scope>
    <source>
        <strain evidence="1">CtUSJ1</strain>
    </source>
</reference>
<proteinExistence type="predicted"/>
<name>A0A8S5NG85_9CAUD</name>